<reference evidence="2 3" key="1">
    <citation type="submission" date="2019-03" db="EMBL/GenBank/DDBJ databases">
        <title>Metabolic potential of uncultured bacteria and archaea associated with petroleum seepage in deep-sea sediments.</title>
        <authorList>
            <person name="Dong X."/>
            <person name="Hubert C."/>
        </authorList>
    </citation>
    <scope>NUCLEOTIDE SEQUENCE [LARGE SCALE GENOMIC DNA]</scope>
    <source>
        <strain evidence="2">E29_bin36</strain>
    </source>
</reference>
<feature type="domain" description="Bacterial alpha-2-macroglobulin MG10" evidence="1">
    <location>
        <begin position="266"/>
        <end position="389"/>
    </location>
</feature>
<dbReference type="InterPro" id="IPR008930">
    <property type="entry name" value="Terpenoid_cyclase/PrenylTrfase"/>
</dbReference>
<comment type="caution">
    <text evidence="2">The sequence shown here is derived from an EMBL/GenBank/DDBJ whole genome shotgun (WGS) entry which is preliminary data.</text>
</comment>
<dbReference type="Pfam" id="PF17973">
    <property type="entry name" value="bMG10"/>
    <property type="match status" value="1"/>
</dbReference>
<dbReference type="InterPro" id="IPR051802">
    <property type="entry name" value="YfhM-like"/>
</dbReference>
<dbReference type="SUPFAM" id="SSF48239">
    <property type="entry name" value="Terpenoid cyclases/Protein prenyltransferases"/>
    <property type="match status" value="1"/>
</dbReference>
<sequence length="404" mass="45995">MSDGWFTFWPRGWTRSAWTSIYVVHFLVEARKAGYEVSDRVYDRMISALERNVRTRIRDRWELGRRAYACYVLAAAGKPNRSAMLFLKNNELHNIGDYSQYHLAGAFALSGDLKTASTLLPSTVDPGEVKRESGRNFNSSTRAAAIMLDILAEVAPDNPAVLRLVKTLGDRASKRNRWYTTQENAFAFLALGKIFRKQEPGHYTGKITISGNPYADFDSRDQRFTAKNWGGKRVSLQVKGSGNCYYYWKAFGISQDPDIPEYDEELEVRRTYLTKNGHPIEDMVFKQGDLIVGLIACKALTENLDHVIITDLLPAGFEIENPRLESRAGIEWIGRRDYRSDYMDIRDDRLLISVSLPRQRERKFYYAIRAVTRGKFILPPIAAEAMYDPAKSSVSGTGKIQVVE</sequence>
<name>A0A523XFF9_UNCT6</name>
<dbReference type="Gene3D" id="1.50.10.20">
    <property type="match status" value="1"/>
</dbReference>
<evidence type="ECO:0000313" key="3">
    <source>
        <dbReference type="Proteomes" id="UP000315534"/>
    </source>
</evidence>
<dbReference type="PANTHER" id="PTHR40094:SF1">
    <property type="entry name" value="UBIQUITIN DOMAIN-CONTAINING PROTEIN"/>
    <property type="match status" value="1"/>
</dbReference>
<dbReference type="PANTHER" id="PTHR40094">
    <property type="entry name" value="ALPHA-2-MACROGLOBULIN HOMOLOG"/>
    <property type="match status" value="1"/>
</dbReference>
<accession>A0A523XFF9</accession>
<dbReference type="EMBL" id="SOIP01000523">
    <property type="protein sequence ID" value="TET78021.1"/>
    <property type="molecule type" value="Genomic_DNA"/>
</dbReference>
<proteinExistence type="predicted"/>
<dbReference type="Proteomes" id="UP000315534">
    <property type="component" value="Unassembled WGS sequence"/>
</dbReference>
<organism evidence="2 3">
    <name type="scientific">candidate division TA06 bacterium</name>
    <dbReference type="NCBI Taxonomy" id="2250710"/>
    <lineage>
        <taxon>Bacteria</taxon>
        <taxon>Bacteria division TA06</taxon>
    </lineage>
</organism>
<dbReference type="AlphaFoldDB" id="A0A523XFF9"/>
<gene>
    <name evidence="2" type="ORF">E3J38_09110</name>
</gene>
<evidence type="ECO:0000259" key="1">
    <source>
        <dbReference type="Pfam" id="PF17973"/>
    </source>
</evidence>
<evidence type="ECO:0000313" key="2">
    <source>
        <dbReference type="EMBL" id="TET78021.1"/>
    </source>
</evidence>
<dbReference type="InterPro" id="IPR041246">
    <property type="entry name" value="Bact_MG10"/>
</dbReference>
<protein>
    <recommendedName>
        <fullName evidence="1">Bacterial alpha-2-macroglobulin MG10 domain-containing protein</fullName>
    </recommendedName>
</protein>
<dbReference type="GO" id="GO:0004866">
    <property type="term" value="F:endopeptidase inhibitor activity"/>
    <property type="evidence" value="ECO:0007669"/>
    <property type="project" value="TreeGrafter"/>
</dbReference>